<feature type="domain" description="Carrier" evidence="3">
    <location>
        <begin position="600"/>
        <end position="684"/>
    </location>
</feature>
<reference evidence="4" key="1">
    <citation type="submission" date="2020-05" db="EMBL/GenBank/DDBJ databases">
        <title>Mycena genomes resolve the evolution of fungal bioluminescence.</title>
        <authorList>
            <person name="Tsai I.J."/>
        </authorList>
    </citation>
    <scope>NUCLEOTIDE SEQUENCE</scope>
    <source>
        <strain evidence="4">110903Hualien_Pintung</strain>
    </source>
</reference>
<dbReference type="InterPro" id="IPR000873">
    <property type="entry name" value="AMP-dep_synth/lig_dom"/>
</dbReference>
<dbReference type="GO" id="GO:0031177">
    <property type="term" value="F:phosphopantetheine binding"/>
    <property type="evidence" value="ECO:0007669"/>
    <property type="project" value="InterPro"/>
</dbReference>
<keyword evidence="1" id="KW-0596">Phosphopantetheine</keyword>
<dbReference type="SUPFAM" id="SSF51735">
    <property type="entry name" value="NAD(P)-binding Rossmann-fold domains"/>
    <property type="match status" value="1"/>
</dbReference>
<dbReference type="Gene3D" id="3.40.50.720">
    <property type="entry name" value="NAD(P)-binding Rossmann-like Domain"/>
    <property type="match status" value="1"/>
</dbReference>
<dbReference type="PROSITE" id="PS00455">
    <property type="entry name" value="AMP_BINDING"/>
    <property type="match status" value="1"/>
</dbReference>
<keyword evidence="5" id="KW-1185">Reference proteome</keyword>
<dbReference type="InterPro" id="IPR020806">
    <property type="entry name" value="PKS_PP-bd"/>
</dbReference>
<evidence type="ECO:0000313" key="5">
    <source>
        <dbReference type="Proteomes" id="UP000613580"/>
    </source>
</evidence>
<dbReference type="OrthoDB" id="429813at2759"/>
<proteinExistence type="predicted"/>
<dbReference type="SUPFAM" id="SSF56801">
    <property type="entry name" value="Acetyl-CoA synthetase-like"/>
    <property type="match status" value="1"/>
</dbReference>
<dbReference type="Pfam" id="PF07993">
    <property type="entry name" value="NAD_binding_4"/>
    <property type="match status" value="1"/>
</dbReference>
<dbReference type="Pfam" id="PF23562">
    <property type="entry name" value="AMP-binding_C_3"/>
    <property type="match status" value="1"/>
</dbReference>
<dbReference type="InterPro" id="IPR042099">
    <property type="entry name" value="ANL_N_sf"/>
</dbReference>
<evidence type="ECO:0000256" key="1">
    <source>
        <dbReference type="ARBA" id="ARBA00022450"/>
    </source>
</evidence>
<sequence>MSFATPFRAPPLDDSANVSEALDFHIANRNLTPIYSFAVGNEYNGGGRAAVLTSITHFEFARATHRVAHLVRPMRTGVDGEVVAIIALADTLLYQTLFAGCSKAGFVPFPISPRNAPAAMVHLLKATNARRVFTTGASLGPLIGALKAQNICVDEMPTLAEMYPFLGCETPDSAFTPYPPPAIPAALDEVACYLHSSGSTGLPKAIPLTHRSIKLIAGLDVFPGLVKLQPSPLPRLRIAAGALPSFHATGVVIQLIGPLYHGITACISAPASLGNSAAYAIPSFPTPQSALEVAILNGADCIMTIPVFLTEWAKVEKCVAYLRTLKLTMFTGGPLSKDVGDALVKQGIKLAPMYGSTEIGFVNTLFPEGVSPQDWIWMQLSARVNPRWTPVDGGALELQLLVGSHPFLLSHFLTWSRAKTVPTHLPNVENLSDTKGYSTEDLFERHPTLPNLYRIVGRLDDVIIMANGEKAVPGPLEDIIVSSPLVSNAIMFGRERTQVGVLVEPSPMALDPETKDLVSNFRDQVWKVVQDANAVAPAFARVHKEMILVTAKERPFVRTLKGTIARKATIALYDGEIKALYDAIETSENVANEVVPPSSWTAKDLESWLLSQACSVLATESTSAQIDPAADLFEQGFDSLQATFLRHRIVSALRSVELPVQLDHTFVYANPSIQKLACAIEALVSGKKPLGDPQALVEAMIAKYSQGFNSAQLATSPSRPCGSVVLLTGSTGGLGSHILELLLRLSSVDRVYAFNRPGRFSVAERQSAAFREHALDAELLKSSKLVYLEGDSGRADLGLSAEMYDELEKSVTCIIHNAWTLDFNKSLSSFEPHIRGTRNLIDLAHLSSARLLFTSSISSAQNWDKSRGAFPEEVQLDSKIALGSGYGESKYVSERILAASGLTATSFRIGQISGSRTNGSWATTDWVPTLVKSSMTLGCFPSDPDRVMVVSWIPPEAVAQAIVDTAMHDAPPFAVNLVHPRPVEWDSIVGAMAHAAKLPMVPISKWIEMLERRGRESSAEVLAQMPALKLLGFIKGAMNSEGSFNVQFSTAQAQKLSPGINSLEALTVDDASRWMRFWSAAGFISL</sequence>
<name>A0A8H6VQC0_MYCCL</name>
<evidence type="ECO:0000259" key="3">
    <source>
        <dbReference type="PROSITE" id="PS50075"/>
    </source>
</evidence>
<dbReference type="Gene3D" id="1.10.1200.10">
    <property type="entry name" value="ACP-like"/>
    <property type="match status" value="1"/>
</dbReference>
<accession>A0A8H6VQC0</accession>
<dbReference type="PANTHER" id="PTHR43439">
    <property type="entry name" value="PHENYLACETATE-COENZYME A LIGASE"/>
    <property type="match status" value="1"/>
</dbReference>
<dbReference type="SUPFAM" id="SSF47336">
    <property type="entry name" value="ACP-like"/>
    <property type="match status" value="1"/>
</dbReference>
<dbReference type="Proteomes" id="UP000613580">
    <property type="component" value="Unassembled WGS sequence"/>
</dbReference>
<dbReference type="InterPro" id="IPR009081">
    <property type="entry name" value="PP-bd_ACP"/>
</dbReference>
<dbReference type="PROSITE" id="PS50075">
    <property type="entry name" value="CARRIER"/>
    <property type="match status" value="1"/>
</dbReference>
<dbReference type="PANTHER" id="PTHR43439:SF2">
    <property type="entry name" value="ENZYME, PUTATIVE (JCVI)-RELATED"/>
    <property type="match status" value="1"/>
</dbReference>
<dbReference type="AlphaFoldDB" id="A0A8H6VQC0"/>
<dbReference type="Pfam" id="PF00501">
    <property type="entry name" value="AMP-binding"/>
    <property type="match status" value="1"/>
</dbReference>
<gene>
    <name evidence="4" type="ORF">HMN09_01424800</name>
</gene>
<dbReference type="InterPro" id="IPR051414">
    <property type="entry name" value="Adenylate-forming_Reductase"/>
</dbReference>
<keyword evidence="2" id="KW-0597">Phosphoprotein</keyword>
<dbReference type="SMART" id="SM00823">
    <property type="entry name" value="PKS_PP"/>
    <property type="match status" value="1"/>
</dbReference>
<dbReference type="Gene3D" id="3.40.50.12780">
    <property type="entry name" value="N-terminal domain of ligase-like"/>
    <property type="match status" value="1"/>
</dbReference>
<dbReference type="EMBL" id="JACAZE010000052">
    <property type="protein sequence ID" value="KAF7288136.1"/>
    <property type="molecule type" value="Genomic_DNA"/>
</dbReference>
<comment type="caution">
    <text evidence="4">The sequence shown here is derived from an EMBL/GenBank/DDBJ whole genome shotgun (WGS) entry which is preliminary data.</text>
</comment>
<dbReference type="InterPro" id="IPR036736">
    <property type="entry name" value="ACP-like_sf"/>
</dbReference>
<protein>
    <submittedName>
        <fullName evidence="4">Aminoadipate reductase</fullName>
    </submittedName>
</protein>
<dbReference type="InterPro" id="IPR036291">
    <property type="entry name" value="NAD(P)-bd_dom_sf"/>
</dbReference>
<organism evidence="4 5">
    <name type="scientific">Mycena chlorophos</name>
    <name type="common">Agaric fungus</name>
    <name type="synonym">Agaricus chlorophos</name>
    <dbReference type="NCBI Taxonomy" id="658473"/>
    <lineage>
        <taxon>Eukaryota</taxon>
        <taxon>Fungi</taxon>
        <taxon>Dikarya</taxon>
        <taxon>Basidiomycota</taxon>
        <taxon>Agaricomycotina</taxon>
        <taxon>Agaricomycetes</taxon>
        <taxon>Agaricomycetidae</taxon>
        <taxon>Agaricales</taxon>
        <taxon>Marasmiineae</taxon>
        <taxon>Mycenaceae</taxon>
        <taxon>Mycena</taxon>
    </lineage>
</organism>
<dbReference type="InterPro" id="IPR020845">
    <property type="entry name" value="AMP-binding_CS"/>
</dbReference>
<evidence type="ECO:0000313" key="4">
    <source>
        <dbReference type="EMBL" id="KAF7288136.1"/>
    </source>
</evidence>
<dbReference type="Pfam" id="PF00550">
    <property type="entry name" value="PP-binding"/>
    <property type="match status" value="1"/>
</dbReference>
<dbReference type="InterPro" id="IPR013120">
    <property type="entry name" value="FAR_NAD-bd"/>
</dbReference>
<evidence type="ECO:0000256" key="2">
    <source>
        <dbReference type="ARBA" id="ARBA00022553"/>
    </source>
</evidence>